<evidence type="ECO:0000313" key="9">
    <source>
        <dbReference type="Proteomes" id="UP001165740"/>
    </source>
</evidence>
<proteinExistence type="inferred from homology"/>
<feature type="repeat" description="TPR" evidence="7">
    <location>
        <begin position="632"/>
        <end position="665"/>
    </location>
</feature>
<feature type="region of interest" description="Disordered" evidence="8">
    <location>
        <begin position="761"/>
        <end position="810"/>
    </location>
</feature>
<keyword evidence="3 7" id="KW-0802">TPR repeat</keyword>
<feature type="repeat" description="TPR" evidence="7">
    <location>
        <begin position="564"/>
        <end position="597"/>
    </location>
</feature>
<feature type="repeat" description="TPR" evidence="7">
    <location>
        <begin position="114"/>
        <end position="147"/>
    </location>
</feature>
<keyword evidence="10" id="KW-0131">Cell cycle</keyword>
<evidence type="ECO:0000256" key="2">
    <source>
        <dbReference type="ARBA" id="ARBA00022737"/>
    </source>
</evidence>
<dbReference type="AlphaFoldDB" id="A0A9W2Z2X5"/>
<evidence type="ECO:0000313" key="10">
    <source>
        <dbReference type="RefSeq" id="XP_055869416.1"/>
    </source>
</evidence>
<comment type="subcellular location">
    <subcellularLocation>
        <location evidence="1">Nucleus</location>
    </subcellularLocation>
</comment>
<dbReference type="GO" id="GO:0051301">
    <property type="term" value="P:cell division"/>
    <property type="evidence" value="ECO:0007669"/>
    <property type="project" value="UniProtKB-KW"/>
</dbReference>
<gene>
    <name evidence="10" type="primary">LOC106080227</name>
</gene>
<dbReference type="Proteomes" id="UP001165740">
    <property type="component" value="Chromosome 16"/>
</dbReference>
<dbReference type="PANTHER" id="PTHR12558:SF13">
    <property type="entry name" value="CELL DIVISION CYCLE PROTEIN 27 HOMOLOG"/>
    <property type="match status" value="1"/>
</dbReference>
<keyword evidence="2" id="KW-0677">Repeat</keyword>
<evidence type="ECO:0000256" key="7">
    <source>
        <dbReference type="PROSITE-ProRule" id="PRU00339"/>
    </source>
</evidence>
<dbReference type="SMART" id="SM00028">
    <property type="entry name" value="TPR"/>
    <property type="match status" value="8"/>
</dbReference>
<dbReference type="GO" id="GO:0016567">
    <property type="term" value="P:protein ubiquitination"/>
    <property type="evidence" value="ECO:0007669"/>
    <property type="project" value="TreeGrafter"/>
</dbReference>
<dbReference type="GO" id="GO:0005680">
    <property type="term" value="C:anaphase-promoting complex"/>
    <property type="evidence" value="ECO:0007669"/>
    <property type="project" value="TreeGrafter"/>
</dbReference>
<dbReference type="PROSITE" id="PS50293">
    <property type="entry name" value="TPR_REGION"/>
    <property type="match status" value="1"/>
</dbReference>
<dbReference type="Pfam" id="PF12895">
    <property type="entry name" value="ANAPC3"/>
    <property type="match status" value="1"/>
</dbReference>
<dbReference type="InterPro" id="IPR019734">
    <property type="entry name" value="TPR_rpt"/>
</dbReference>
<feature type="compositionally biased region" description="Polar residues" evidence="8">
    <location>
        <begin position="345"/>
        <end position="373"/>
    </location>
</feature>
<dbReference type="GO" id="GO:0031145">
    <property type="term" value="P:anaphase-promoting complex-dependent catabolic process"/>
    <property type="evidence" value="ECO:0007669"/>
    <property type="project" value="TreeGrafter"/>
</dbReference>
<dbReference type="Pfam" id="PF13181">
    <property type="entry name" value="TPR_8"/>
    <property type="match status" value="1"/>
</dbReference>
<feature type="region of interest" description="Disordered" evidence="8">
    <location>
        <begin position="331"/>
        <end position="405"/>
    </location>
</feature>
<comment type="similarity">
    <text evidence="5">Belongs to the APC3/CDC27 family.</text>
</comment>
<evidence type="ECO:0000256" key="5">
    <source>
        <dbReference type="ARBA" id="ARBA00038210"/>
    </source>
</evidence>
<sequence length="810" mass="91179">MLLQEPVQAAIWDALNNFCYADAIFLAERLYAEISNNDSLYLLAICYYRSGKPYQAYMLLERNLCQTAQCKYLMAKCCMDMNKLAEAERILAGTILTKIKTHEEIETEFGSLACYVFSLLGLLYSKTERVLKATQCYRRSLALNPLLWKSYEKLCALGEYIRPESVFQPPPQPPANVGIISSPGIEEIADSLPTTITSTENLLAPRNIFPNQTPENLQNQPIIDIGKAPRANKLLPRGKVTPEPILFRKRAGPTKLFSDSSQNSPSFGLLPVENTLPVSFSATPTFISPLPTDTQGLEVQAPIKNRPATRRTQIKTQAPTLNWSNTLKKMKEQESGNAPIRRSSRLFTNSNSNSSAVKENNKSQTTGTYTGTKGINRRSKRTTKTPQELNEINKGDCESDTKPSPGNCDSLEQIVQMQQQSLAGILHLLRNIGKAYLALSQYNCKDAVELFSDLPEHQYNTGWVLCQVGKAFYELTEYQKSARVFEEVRKIEPYHLDGLELYSTVLWHLHKEVELSLLAQELQAMDKKSVQAWFVTGNCFSSQKEHDVAIKFFQRAIQVDPTFVYAYSVLALEYMYLEEFDKALTCFRNAIRLDPRHYQAWYGVGMIYYKQENFGLAEVHYRKALCINPQSSILMCHVGVAQHAQQKTDLALSTLNTAIKIDPKNSICMFHRASILFASDRHKEALEELETLKQIIPRESLVYFLMGKVHKKLGDTHLAMMNFSWAMDLDPKGLNNQIKEAVDKRYVSEDDDPQARLDQEIALEGGGASADGGDLDPEDTSQDEVSQGGGGRVDLIDMPDLQAIESDESL</sequence>
<dbReference type="PROSITE" id="PS50005">
    <property type="entry name" value="TPR"/>
    <property type="match status" value="7"/>
</dbReference>
<feature type="repeat" description="TPR" evidence="7">
    <location>
        <begin position="462"/>
        <end position="495"/>
    </location>
</feature>
<keyword evidence="10" id="KW-0132">Cell division</keyword>
<dbReference type="GeneID" id="106080227"/>
<keyword evidence="9" id="KW-1185">Reference proteome</keyword>
<evidence type="ECO:0000256" key="1">
    <source>
        <dbReference type="ARBA" id="ARBA00004123"/>
    </source>
</evidence>
<dbReference type="InterPro" id="IPR011990">
    <property type="entry name" value="TPR-like_helical_dom_sf"/>
</dbReference>
<dbReference type="SUPFAM" id="SSF48452">
    <property type="entry name" value="TPR-like"/>
    <property type="match status" value="2"/>
</dbReference>
<evidence type="ECO:0000256" key="6">
    <source>
        <dbReference type="ARBA" id="ARBA00039307"/>
    </source>
</evidence>
<feature type="repeat" description="TPR" evidence="7">
    <location>
        <begin position="598"/>
        <end position="631"/>
    </location>
</feature>
<evidence type="ECO:0000256" key="8">
    <source>
        <dbReference type="SAM" id="MobiDB-lite"/>
    </source>
</evidence>
<organism evidence="9 10">
    <name type="scientific">Biomphalaria glabrata</name>
    <name type="common">Bloodfluke planorb</name>
    <name type="synonym">Freshwater snail</name>
    <dbReference type="NCBI Taxonomy" id="6526"/>
    <lineage>
        <taxon>Eukaryota</taxon>
        <taxon>Metazoa</taxon>
        <taxon>Spiralia</taxon>
        <taxon>Lophotrochozoa</taxon>
        <taxon>Mollusca</taxon>
        <taxon>Gastropoda</taxon>
        <taxon>Heterobranchia</taxon>
        <taxon>Euthyneura</taxon>
        <taxon>Panpulmonata</taxon>
        <taxon>Hygrophila</taxon>
        <taxon>Lymnaeoidea</taxon>
        <taxon>Planorbidae</taxon>
        <taxon>Biomphalaria</taxon>
    </lineage>
</organism>
<evidence type="ECO:0000256" key="4">
    <source>
        <dbReference type="ARBA" id="ARBA00023242"/>
    </source>
</evidence>
<dbReference type="RefSeq" id="XP_055869416.1">
    <property type="nucleotide sequence ID" value="XM_056013441.1"/>
</dbReference>
<feature type="repeat" description="TPR" evidence="7">
    <location>
        <begin position="700"/>
        <end position="733"/>
    </location>
</feature>
<name>A0A9W2Z2X5_BIOGL</name>
<evidence type="ECO:0000256" key="3">
    <source>
        <dbReference type="ARBA" id="ARBA00022803"/>
    </source>
</evidence>
<keyword evidence="4" id="KW-0539">Nucleus</keyword>
<dbReference type="OMA" id="WHSPQAW"/>
<dbReference type="GO" id="GO:0005737">
    <property type="term" value="C:cytoplasm"/>
    <property type="evidence" value="ECO:0007669"/>
    <property type="project" value="TreeGrafter"/>
</dbReference>
<dbReference type="FunFam" id="1.25.40.10:FF:000018">
    <property type="entry name" value="Cell division cycle protein 27 homolog B"/>
    <property type="match status" value="1"/>
</dbReference>
<dbReference type="Pfam" id="PF13432">
    <property type="entry name" value="TPR_16"/>
    <property type="match status" value="1"/>
</dbReference>
<feature type="compositionally biased region" description="Acidic residues" evidence="8">
    <location>
        <begin position="773"/>
        <end position="782"/>
    </location>
</feature>
<dbReference type="Gene3D" id="1.25.40.10">
    <property type="entry name" value="Tetratricopeptide repeat domain"/>
    <property type="match status" value="4"/>
</dbReference>
<accession>A0A9W2Z2X5</accession>
<feature type="compositionally biased region" description="Basic and acidic residues" evidence="8">
    <location>
        <begin position="391"/>
        <end position="401"/>
    </location>
</feature>
<dbReference type="GO" id="GO:0007091">
    <property type="term" value="P:metaphase/anaphase transition of mitotic cell cycle"/>
    <property type="evidence" value="ECO:0007669"/>
    <property type="project" value="TreeGrafter"/>
</dbReference>
<protein>
    <recommendedName>
        <fullName evidence="6">Cell division cycle protein 27 homolog</fullName>
    </recommendedName>
</protein>
<dbReference type="PANTHER" id="PTHR12558">
    <property type="entry name" value="CELL DIVISION CYCLE 16,23,27"/>
    <property type="match status" value="1"/>
</dbReference>
<reference evidence="10" key="1">
    <citation type="submission" date="2025-08" db="UniProtKB">
        <authorList>
            <consortium name="RefSeq"/>
        </authorList>
    </citation>
    <scope>IDENTIFICATION</scope>
</reference>
<dbReference type="OrthoDB" id="329563at2759"/>
<feature type="repeat" description="TPR" evidence="7">
    <location>
        <begin position="530"/>
        <end position="563"/>
    </location>
</feature>